<name>A0A4Y7SAF0_COPMI</name>
<evidence type="ECO:0000313" key="1">
    <source>
        <dbReference type="EMBL" id="TEB18433.1"/>
    </source>
</evidence>
<dbReference type="EMBL" id="QPFP01000253">
    <property type="protein sequence ID" value="TEB18433.1"/>
    <property type="molecule type" value="Genomic_DNA"/>
</dbReference>
<keyword evidence="2" id="KW-1185">Reference proteome</keyword>
<accession>A0A4Y7SAF0</accession>
<evidence type="ECO:0000313" key="2">
    <source>
        <dbReference type="Proteomes" id="UP000298030"/>
    </source>
</evidence>
<dbReference type="Proteomes" id="UP000298030">
    <property type="component" value="Unassembled WGS sequence"/>
</dbReference>
<dbReference type="AlphaFoldDB" id="A0A4Y7SAF0"/>
<organism evidence="1 2">
    <name type="scientific">Coprinellus micaceus</name>
    <name type="common">Glistening ink-cap mushroom</name>
    <name type="synonym">Coprinus micaceus</name>
    <dbReference type="NCBI Taxonomy" id="71717"/>
    <lineage>
        <taxon>Eukaryota</taxon>
        <taxon>Fungi</taxon>
        <taxon>Dikarya</taxon>
        <taxon>Basidiomycota</taxon>
        <taxon>Agaricomycotina</taxon>
        <taxon>Agaricomycetes</taxon>
        <taxon>Agaricomycetidae</taxon>
        <taxon>Agaricales</taxon>
        <taxon>Agaricineae</taxon>
        <taxon>Psathyrellaceae</taxon>
        <taxon>Coprinellus</taxon>
    </lineage>
</organism>
<proteinExistence type="predicted"/>
<dbReference type="OrthoDB" id="3145038at2759"/>
<sequence length="175" mass="19482">IVFGKQTCHAFYKAMSTRSVWVSAFHRVCNQHGIFKPTYPMEKMTLAELEHAASRPRRFFSSREKLSGTETSDGLYRTSHLFLVPGGPFLITAGAQIVYLWDLGYNMYTPVKPFPVATTPVNGNVFILTASLASETGQTVLNVTVHTHLAILALYQINPLSPQPAFHLKGELQLN</sequence>
<protein>
    <submittedName>
        <fullName evidence="1">Uncharacterized protein</fullName>
    </submittedName>
</protein>
<comment type="caution">
    <text evidence="1">The sequence shown here is derived from an EMBL/GenBank/DDBJ whole genome shotgun (WGS) entry which is preliminary data.</text>
</comment>
<feature type="non-terminal residue" evidence="1">
    <location>
        <position position="1"/>
    </location>
</feature>
<reference evidence="1 2" key="1">
    <citation type="journal article" date="2019" name="Nat. Ecol. Evol.">
        <title>Megaphylogeny resolves global patterns of mushroom evolution.</title>
        <authorList>
            <person name="Varga T."/>
            <person name="Krizsan K."/>
            <person name="Foldi C."/>
            <person name="Dima B."/>
            <person name="Sanchez-Garcia M."/>
            <person name="Sanchez-Ramirez S."/>
            <person name="Szollosi G.J."/>
            <person name="Szarkandi J.G."/>
            <person name="Papp V."/>
            <person name="Albert L."/>
            <person name="Andreopoulos W."/>
            <person name="Angelini C."/>
            <person name="Antonin V."/>
            <person name="Barry K.W."/>
            <person name="Bougher N.L."/>
            <person name="Buchanan P."/>
            <person name="Buyck B."/>
            <person name="Bense V."/>
            <person name="Catcheside P."/>
            <person name="Chovatia M."/>
            <person name="Cooper J."/>
            <person name="Damon W."/>
            <person name="Desjardin D."/>
            <person name="Finy P."/>
            <person name="Geml J."/>
            <person name="Haridas S."/>
            <person name="Hughes K."/>
            <person name="Justo A."/>
            <person name="Karasinski D."/>
            <person name="Kautmanova I."/>
            <person name="Kiss B."/>
            <person name="Kocsube S."/>
            <person name="Kotiranta H."/>
            <person name="LaButti K.M."/>
            <person name="Lechner B.E."/>
            <person name="Liimatainen K."/>
            <person name="Lipzen A."/>
            <person name="Lukacs Z."/>
            <person name="Mihaltcheva S."/>
            <person name="Morgado L.N."/>
            <person name="Niskanen T."/>
            <person name="Noordeloos M.E."/>
            <person name="Ohm R.A."/>
            <person name="Ortiz-Santana B."/>
            <person name="Ovrebo C."/>
            <person name="Racz N."/>
            <person name="Riley R."/>
            <person name="Savchenko A."/>
            <person name="Shiryaev A."/>
            <person name="Soop K."/>
            <person name="Spirin V."/>
            <person name="Szebenyi C."/>
            <person name="Tomsovsky M."/>
            <person name="Tulloss R.E."/>
            <person name="Uehling J."/>
            <person name="Grigoriev I.V."/>
            <person name="Vagvolgyi C."/>
            <person name="Papp T."/>
            <person name="Martin F.M."/>
            <person name="Miettinen O."/>
            <person name="Hibbett D.S."/>
            <person name="Nagy L.G."/>
        </authorList>
    </citation>
    <scope>NUCLEOTIDE SEQUENCE [LARGE SCALE GENOMIC DNA]</scope>
    <source>
        <strain evidence="1 2">FP101781</strain>
    </source>
</reference>
<feature type="non-terminal residue" evidence="1">
    <location>
        <position position="175"/>
    </location>
</feature>
<gene>
    <name evidence="1" type="ORF">FA13DRAFT_1583720</name>
</gene>